<dbReference type="NCBIfam" id="TIGR00358">
    <property type="entry name" value="3_prime_RNase"/>
    <property type="match status" value="1"/>
</dbReference>
<name>A0A2S5KHX3_9PROT</name>
<dbReference type="EMBL" id="PRLP01000148">
    <property type="protein sequence ID" value="PPC74411.1"/>
    <property type="molecule type" value="Genomic_DNA"/>
</dbReference>
<evidence type="ECO:0000256" key="6">
    <source>
        <dbReference type="ARBA" id="ARBA00022839"/>
    </source>
</evidence>
<evidence type="ECO:0000256" key="4">
    <source>
        <dbReference type="ARBA" id="ARBA00022722"/>
    </source>
</evidence>
<evidence type="ECO:0000313" key="12">
    <source>
        <dbReference type="Proteomes" id="UP000238196"/>
    </source>
</evidence>
<dbReference type="NCBIfam" id="NF008648">
    <property type="entry name" value="PRK11642.1"/>
    <property type="match status" value="1"/>
</dbReference>
<comment type="caution">
    <text evidence="11">The sequence shown here is derived from an EMBL/GenBank/DDBJ whole genome shotgun (WGS) entry which is preliminary data.</text>
</comment>
<dbReference type="GO" id="GO:0003723">
    <property type="term" value="F:RNA binding"/>
    <property type="evidence" value="ECO:0007669"/>
    <property type="project" value="UniProtKB-UniRule"/>
</dbReference>
<dbReference type="InterPro" id="IPR011805">
    <property type="entry name" value="RNase_R"/>
</dbReference>
<dbReference type="PANTHER" id="PTHR23355:SF9">
    <property type="entry name" value="DIS3-LIKE EXONUCLEASE 2"/>
    <property type="match status" value="1"/>
</dbReference>
<evidence type="ECO:0000256" key="3">
    <source>
        <dbReference type="ARBA" id="ARBA00022490"/>
    </source>
</evidence>
<dbReference type="Pfam" id="PF00575">
    <property type="entry name" value="S1"/>
    <property type="match status" value="1"/>
</dbReference>
<evidence type="ECO:0000256" key="1">
    <source>
        <dbReference type="ARBA" id="ARBA00001849"/>
    </source>
</evidence>
<comment type="function">
    <text evidence="8">3'-5' exoribonuclease that releases 5'-nucleoside monophosphates and is involved in maturation of structured RNAs.</text>
</comment>
<dbReference type="PROSITE" id="PS01175">
    <property type="entry name" value="RIBONUCLEASE_II"/>
    <property type="match status" value="1"/>
</dbReference>
<feature type="domain" description="S1 motif" evidence="10">
    <location>
        <begin position="652"/>
        <end position="733"/>
    </location>
</feature>
<comment type="subcellular location">
    <subcellularLocation>
        <location evidence="2 8">Cytoplasm</location>
    </subcellularLocation>
</comment>
<feature type="compositionally biased region" description="Basic and acidic residues" evidence="9">
    <location>
        <begin position="743"/>
        <end position="752"/>
    </location>
</feature>
<dbReference type="SMART" id="SM00316">
    <property type="entry name" value="S1"/>
    <property type="match status" value="1"/>
</dbReference>
<dbReference type="PANTHER" id="PTHR23355">
    <property type="entry name" value="RIBONUCLEASE"/>
    <property type="match status" value="1"/>
</dbReference>
<feature type="compositionally biased region" description="Basic residues" evidence="9">
    <location>
        <begin position="795"/>
        <end position="826"/>
    </location>
</feature>
<dbReference type="SUPFAM" id="SSF50249">
    <property type="entry name" value="Nucleic acid-binding proteins"/>
    <property type="match status" value="4"/>
</dbReference>
<protein>
    <recommendedName>
        <fullName evidence="8">Ribonuclease R</fullName>
        <shortName evidence="8">RNase R</shortName>
        <ecNumber evidence="8">3.1.13.1</ecNumber>
    </recommendedName>
</protein>
<dbReference type="AlphaFoldDB" id="A0A2S5KHX3"/>
<dbReference type="EC" id="3.1.13.1" evidence="8"/>
<comment type="similarity">
    <text evidence="8">Belongs to the RNR ribonuclease family. RNase R subfamily.</text>
</comment>
<dbReference type="CDD" id="cd04471">
    <property type="entry name" value="S1_RNase_R"/>
    <property type="match status" value="1"/>
</dbReference>
<dbReference type="GO" id="GO:0008859">
    <property type="term" value="F:exoribonuclease II activity"/>
    <property type="evidence" value="ECO:0007669"/>
    <property type="project" value="UniProtKB-UniRule"/>
</dbReference>
<dbReference type="SMART" id="SM00955">
    <property type="entry name" value="RNB"/>
    <property type="match status" value="1"/>
</dbReference>
<dbReference type="InterPro" id="IPR040476">
    <property type="entry name" value="CSD2"/>
</dbReference>
<dbReference type="Gene3D" id="2.40.50.140">
    <property type="entry name" value="Nucleic acid-binding proteins"/>
    <property type="match status" value="2"/>
</dbReference>
<dbReference type="InterPro" id="IPR050180">
    <property type="entry name" value="RNR_Ribonuclease"/>
</dbReference>
<evidence type="ECO:0000256" key="9">
    <source>
        <dbReference type="SAM" id="MobiDB-lite"/>
    </source>
</evidence>
<evidence type="ECO:0000313" key="11">
    <source>
        <dbReference type="EMBL" id="PPC74411.1"/>
    </source>
</evidence>
<keyword evidence="3 8" id="KW-0963">Cytoplasm</keyword>
<dbReference type="Pfam" id="PF08206">
    <property type="entry name" value="OB_RNB"/>
    <property type="match status" value="1"/>
</dbReference>
<keyword evidence="7 8" id="KW-0694">RNA-binding</keyword>
<dbReference type="InterPro" id="IPR004476">
    <property type="entry name" value="RNase_II/RNase_R"/>
</dbReference>
<dbReference type="Proteomes" id="UP000238196">
    <property type="component" value="Unassembled WGS sequence"/>
</dbReference>
<dbReference type="GO" id="GO:0005829">
    <property type="term" value="C:cytosol"/>
    <property type="evidence" value="ECO:0007669"/>
    <property type="project" value="TreeGrafter"/>
</dbReference>
<comment type="catalytic activity">
    <reaction evidence="1 8">
        <text>Exonucleolytic cleavage in the 3'- to 5'-direction to yield nucleoside 5'-phosphates.</text>
        <dbReference type="EC" id="3.1.13.1"/>
    </reaction>
</comment>
<keyword evidence="4 8" id="KW-0540">Nuclease</keyword>
<evidence type="ECO:0000256" key="8">
    <source>
        <dbReference type="HAMAP-Rule" id="MF_01895"/>
    </source>
</evidence>
<dbReference type="InterPro" id="IPR013223">
    <property type="entry name" value="RNase_B_OB_dom"/>
</dbReference>
<dbReference type="Pfam" id="PF17876">
    <property type="entry name" value="CSD2"/>
    <property type="match status" value="1"/>
</dbReference>
<keyword evidence="5 8" id="KW-0378">Hydrolase</keyword>
<dbReference type="InterPro" id="IPR022966">
    <property type="entry name" value="RNase_II/R_CS"/>
</dbReference>
<reference evidence="11 12" key="1">
    <citation type="submission" date="2018-02" db="EMBL/GenBank/DDBJ databases">
        <title>novel marine gammaproteobacteria from coastal saline agro ecosystem.</title>
        <authorList>
            <person name="Krishnan R."/>
            <person name="Ramesh Kumar N."/>
        </authorList>
    </citation>
    <scope>NUCLEOTIDE SEQUENCE [LARGE SCALE GENOMIC DNA]</scope>
    <source>
        <strain evidence="11 12">228</strain>
    </source>
</reference>
<dbReference type="Pfam" id="PF00773">
    <property type="entry name" value="RNB"/>
    <property type="match status" value="1"/>
</dbReference>
<sequence length="826" mass="92738">MSDHNPPLNDDPFAQREAEKYDNPVPSREFLLEYLQNFAGPATHEQLCEALELHDEERIEALRRRLRAMERDGQLIFTRKGGYGLVNKMDLIAGRVMGHRDGFGFVVPDDGSDDLYLHERQMRAVFDGDRVLVRVRGEDFKGRREAAIVEVVERAVSRLVGRYFEEYGNAFVTPDNTKIAQDVLIRADGSVRARQGQVVLVEIDEYPSKRGHAVGRIVQILGDHLAPGMETQVAIYNYGIPNEWSDEALAELDAIAEEVAESDKQGRVDLRHLPLVTIDGEDARDFDDAVYAERKKGGGWRLYVAIADVSHYIRPGTALDQEALKRGNSTYFPGQVVPMLPEKISNGLCSLNPQVDRLAMVCETTISAAGNISGYKFYEAVFQSQARLTYTKVSQMLERPDSSDGQELRQRYTALVPHLEALFELYHALRVARDVRGAIDFETTETRIVFGEGRKIDQVVPVQRNEAHRLIEECMLCANVCAARFLQKNKLPALYRIHEGPKAERLDKLRAYLAPLGLNLSGGDKPQPSDYQALLSSIQQRPDYHPIQTMLLRSMSQAVYSPDNEGHFGLGYKAYTHFTSPIRRYPDLLVHRAIRALLRREQSEGALYGYHYDLQAMVALGEQCSSTERRSDEASRDVVSWLKCEYMSHRVGEEYQGVISAVTNFGCFIELSEVYVEGLVHVSGLPGDYYHYDAAFQRLKGERTGKSFRLGDQVRVRVSRVDLDERKIDFELIEGPARRVSKSVRDRLRDGDIPPAPARTASQEKVGTTGAKSGGKGAGSRKPKGSSTASAGKEKKARKAKVKASIKAKRKAKETSRANKKHAQPH</sequence>
<feature type="region of interest" description="Disordered" evidence="9">
    <location>
        <begin position="743"/>
        <end position="826"/>
    </location>
</feature>
<evidence type="ECO:0000256" key="7">
    <source>
        <dbReference type="ARBA" id="ARBA00022884"/>
    </source>
</evidence>
<dbReference type="NCBIfam" id="TIGR02063">
    <property type="entry name" value="RNase_R"/>
    <property type="match status" value="1"/>
</dbReference>
<evidence type="ECO:0000256" key="2">
    <source>
        <dbReference type="ARBA" id="ARBA00004496"/>
    </source>
</evidence>
<dbReference type="InterPro" id="IPR003029">
    <property type="entry name" value="S1_domain"/>
</dbReference>
<dbReference type="Pfam" id="PF08461">
    <property type="entry name" value="WHD_RNase_R"/>
    <property type="match status" value="1"/>
</dbReference>
<evidence type="ECO:0000259" key="10">
    <source>
        <dbReference type="PROSITE" id="PS50126"/>
    </source>
</evidence>
<dbReference type="InterPro" id="IPR013668">
    <property type="entry name" value="RNase_R_HTH_12"/>
</dbReference>
<dbReference type="HAMAP" id="MF_01895">
    <property type="entry name" value="RNase_R"/>
    <property type="match status" value="1"/>
</dbReference>
<dbReference type="OrthoDB" id="5287177at2"/>
<proteinExistence type="inferred from homology"/>
<evidence type="ECO:0000256" key="5">
    <source>
        <dbReference type="ARBA" id="ARBA00022801"/>
    </source>
</evidence>
<dbReference type="InterPro" id="IPR001900">
    <property type="entry name" value="RNase_II/R"/>
</dbReference>
<keyword evidence="6 8" id="KW-0269">Exonuclease</keyword>
<dbReference type="PROSITE" id="PS50126">
    <property type="entry name" value="S1"/>
    <property type="match status" value="1"/>
</dbReference>
<organism evidence="11 12">
    <name type="scientific">Proteobacteria bacterium 228</name>
    <dbReference type="NCBI Taxonomy" id="2083153"/>
    <lineage>
        <taxon>Bacteria</taxon>
        <taxon>Pseudomonadati</taxon>
        <taxon>Pseudomonadota</taxon>
    </lineage>
</organism>
<dbReference type="GO" id="GO:0006402">
    <property type="term" value="P:mRNA catabolic process"/>
    <property type="evidence" value="ECO:0007669"/>
    <property type="project" value="TreeGrafter"/>
</dbReference>
<dbReference type="InterPro" id="IPR012340">
    <property type="entry name" value="NA-bd_OB-fold"/>
</dbReference>
<accession>A0A2S5KHX3</accession>
<gene>
    <name evidence="8" type="primary">rnr</name>
    <name evidence="11" type="ORF">C4K68_26105</name>
</gene>
<dbReference type="SMART" id="SM00357">
    <property type="entry name" value="CSP"/>
    <property type="match status" value="2"/>
</dbReference>
<dbReference type="InterPro" id="IPR011129">
    <property type="entry name" value="CSD"/>
</dbReference>